<keyword evidence="2" id="KW-1185">Reference proteome</keyword>
<keyword evidence="1" id="KW-0808">Transferase</keyword>
<evidence type="ECO:0000313" key="2">
    <source>
        <dbReference type="Proteomes" id="UP000263900"/>
    </source>
</evidence>
<dbReference type="InterPro" id="IPR016181">
    <property type="entry name" value="Acyl_CoA_acyltransferase"/>
</dbReference>
<dbReference type="Proteomes" id="UP000263900">
    <property type="component" value="Chromosome"/>
</dbReference>
<dbReference type="OrthoDB" id="1438067at2"/>
<dbReference type="EMBL" id="CP032157">
    <property type="protein sequence ID" value="AXY75786.1"/>
    <property type="molecule type" value="Genomic_DNA"/>
</dbReference>
<dbReference type="AlphaFoldDB" id="A0A3B7MS38"/>
<dbReference type="Pfam" id="PF13527">
    <property type="entry name" value="Acetyltransf_9"/>
    <property type="match status" value="1"/>
</dbReference>
<protein>
    <submittedName>
        <fullName evidence="1">GNAT family N-acetyltransferase</fullName>
    </submittedName>
</protein>
<name>A0A3B7MS38_9BACT</name>
<sequence>MIYVLVVAVRSLRTATVKTHKYSVIILKSIHASECFFYAIFSRMITIEKYDSLSPAIKETLHHYIQAEFGHIPIVQETTWAQPDWTILQTEDDMIVTFFNIIERQVLLDGRPSKIAGINNVITPPPFRGKGYSSQALNSTTEFLFNELKSEHALLLCADAMIPFYNRLGWYTVNSTVYIEQPSGRKLWTANTMLLSPGKAITPAVIDLQGTPW</sequence>
<dbReference type="SUPFAM" id="SSF55729">
    <property type="entry name" value="Acyl-CoA N-acyltransferases (Nat)"/>
    <property type="match status" value="1"/>
</dbReference>
<dbReference type="GO" id="GO:0016740">
    <property type="term" value="F:transferase activity"/>
    <property type="evidence" value="ECO:0007669"/>
    <property type="project" value="UniProtKB-KW"/>
</dbReference>
<dbReference type="Gene3D" id="3.40.630.30">
    <property type="match status" value="1"/>
</dbReference>
<organism evidence="1 2">
    <name type="scientific">Paraflavitalea soli</name>
    <dbReference type="NCBI Taxonomy" id="2315862"/>
    <lineage>
        <taxon>Bacteria</taxon>
        <taxon>Pseudomonadati</taxon>
        <taxon>Bacteroidota</taxon>
        <taxon>Chitinophagia</taxon>
        <taxon>Chitinophagales</taxon>
        <taxon>Chitinophagaceae</taxon>
        <taxon>Paraflavitalea</taxon>
    </lineage>
</organism>
<proteinExistence type="predicted"/>
<accession>A0A3B7MS38</accession>
<reference evidence="1 2" key="1">
    <citation type="submission" date="2018-09" db="EMBL/GenBank/DDBJ databases">
        <title>Genome sequencing of strain 6GH32-13.</title>
        <authorList>
            <person name="Weon H.-Y."/>
            <person name="Heo J."/>
            <person name="Kwon S.-W."/>
        </authorList>
    </citation>
    <scope>NUCLEOTIDE SEQUENCE [LARGE SCALE GENOMIC DNA]</scope>
    <source>
        <strain evidence="1 2">5GH32-13</strain>
    </source>
</reference>
<evidence type="ECO:0000313" key="1">
    <source>
        <dbReference type="EMBL" id="AXY75786.1"/>
    </source>
</evidence>
<dbReference type="KEGG" id="pseg:D3H65_18150"/>
<gene>
    <name evidence="1" type="ORF">D3H65_18150</name>
</gene>